<dbReference type="Proteomes" id="UP000623129">
    <property type="component" value="Unassembled WGS sequence"/>
</dbReference>
<dbReference type="PANTHER" id="PTHR21512:SF5">
    <property type="entry name" value="TRAFFICKING PROTEIN PARTICLE COMPLEX SUBUNIT 9"/>
    <property type="match status" value="1"/>
</dbReference>
<evidence type="ECO:0000256" key="2">
    <source>
        <dbReference type="ARBA" id="ARBA00023034"/>
    </source>
</evidence>
<dbReference type="InterPro" id="IPR058565">
    <property type="entry name" value="Ig_TRAPPC9_Trs120_1st"/>
</dbReference>
<protein>
    <submittedName>
        <fullName evidence="7">Trafficking protein particle complex subunit 9</fullName>
    </submittedName>
</protein>
<dbReference type="EMBL" id="SWLB01000005">
    <property type="protein sequence ID" value="KAF3338638.1"/>
    <property type="molecule type" value="Genomic_DNA"/>
</dbReference>
<feature type="domain" description="Trs120/TRAPPC9 N-terminal" evidence="3">
    <location>
        <begin position="203"/>
        <end position="268"/>
    </location>
</feature>
<dbReference type="InterPro" id="IPR058568">
    <property type="entry name" value="Ig_TRAPPC9_Trs120_4th"/>
</dbReference>
<dbReference type="GO" id="GO:0005802">
    <property type="term" value="C:trans-Golgi network"/>
    <property type="evidence" value="ECO:0007669"/>
    <property type="project" value="TreeGrafter"/>
</dbReference>
<keyword evidence="2" id="KW-0333">Golgi apparatus</keyword>
<accession>A0A833VWQ6</accession>
<gene>
    <name evidence="7" type="ORF">FCM35_KLT17475</name>
</gene>
<dbReference type="InterPro" id="IPR058564">
    <property type="entry name" value="TPR_TRAPPC9_Trs120"/>
</dbReference>
<dbReference type="Pfam" id="PF08626">
    <property type="entry name" value="TRAPPC9-Trs120"/>
    <property type="match status" value="2"/>
</dbReference>
<evidence type="ECO:0000313" key="7">
    <source>
        <dbReference type="EMBL" id="KAF3338638.1"/>
    </source>
</evidence>
<feature type="domain" description="Trs120/TRAPPC9 TPR region" evidence="4">
    <location>
        <begin position="342"/>
        <end position="489"/>
    </location>
</feature>
<feature type="domain" description="Trs120/TRAPPC9 fourth Ig-like" evidence="6">
    <location>
        <begin position="993"/>
        <end position="1109"/>
    </location>
</feature>
<reference evidence="7" key="1">
    <citation type="submission" date="2020-01" db="EMBL/GenBank/DDBJ databases">
        <title>Genome sequence of Kobresia littledalei, the first chromosome-level genome in the family Cyperaceae.</title>
        <authorList>
            <person name="Qu G."/>
        </authorList>
    </citation>
    <scope>NUCLEOTIDE SEQUENCE</scope>
    <source>
        <strain evidence="7">C.B.Clarke</strain>
        <tissue evidence="7">Leaf</tissue>
    </source>
</reference>
<dbReference type="Pfam" id="PF26251">
    <property type="entry name" value="TPR_TRAPPC9-Trs120"/>
    <property type="match status" value="1"/>
</dbReference>
<dbReference type="OrthoDB" id="27962at2759"/>
<proteinExistence type="predicted"/>
<evidence type="ECO:0000313" key="8">
    <source>
        <dbReference type="Proteomes" id="UP000623129"/>
    </source>
</evidence>
<dbReference type="InterPro" id="IPR013935">
    <property type="entry name" value="Trs120_TRAPPC9"/>
</dbReference>
<name>A0A833VWQ6_9POAL</name>
<comment type="caution">
    <text evidence="7">The sequence shown here is derived from an EMBL/GenBank/DDBJ whole genome shotgun (WGS) entry which is preliminary data.</text>
</comment>
<sequence length="1113" mass="121904">MEPDVSIETSRQIRVAILPIGGPIPPSYLREYTSLIARHTRVDLASIASFYTEQQKSPFAHQPWDTGSLSFKFVLGDCSASPWEDFQPCRKVLAVLGICHLPSSSPDLDSVSDQFVSACRPYGSALATRCFAFCPSDAQLAEKKREDIVLLASADRQAMELHMLTLVQELAASLLMEFEKWVLRAESTGTILKTPLDSQSSLGSEEVIKAKKRRLGRAQKTIGDYCLLAGSPADANAHYSTAIELARLTGDVFWHAGALEGSVCALLVDRVGQQDPAMEDEVKYRYYTVIQLYRRAFLQDNAQRVSTVSFELEATLKLARYLCRREHSKEVSDLLMGAADGAKSLIDATDRLILFIEIARLFGSLGYRRKAAFFSRQVSQLYSQQENVSAAMSALQVLALTTDVYRVQSRKNKKKEQEPSTNPPQSIVSLFESHWSTIQMVVLREILMSSIRAGDPLSAWGAGARLLRSFYPLITPAGQSGLASSLSNAADRLPDGTRCADPCLPFIRLHSFPLHPSQNDMIKRNPAKKEWWTGSAPTGPFIYTPFTKSSSSTGNAAKDQIITWIVGEPVQVLVELANPCSFELVVESIYLSVHCRNFDAFPVTVTLPPNTSKTVLLSGIPTEPGPVNIPGCIVHCFGVITEHLFKEVDNLLLGAAQGLVLSDPFRTCGSGKVRNVTFPSNIAVIPSLPLLFSNLVGGAGANVLYEGEIRDITVNLTNVGTSPVEEVNVSVSGKNLDSVIRVDNEKLGTVLPLKPGGEVSFTVTLKAWQLGVADTDSDARRVSREGSSPYLVIHYAGPVGSNPEEPLPPGRRLVVPLNICVVQGLRFVQARLLSMEIPARFAQQHSSTEPGPDSVKTLVKIDPYKGSWGLRLLELELSNRTDVVFDLTVSIEADDTAYHKTRIDRDYSARVLIPLEHFKLPVLDEISSKPELNASISALINKIKVRWHSGRNSHGELIVKEAVQQALQGAVLDILLPDPLTFGFRVEKGGDPIRACEVTALEAVIRNNTKETIRLSLSVNCKDVAGENCCEGHDATVLWAGVLNNIPLEVPPLKEVVHSFSFYFLVPGDYSLQASAVIIDAIDLLRARARSTLPDEPIFCRGSPFHVQVIGTT</sequence>
<dbReference type="Pfam" id="PF26283">
    <property type="entry name" value="Ig_TRAPPC9-Trs120_4th"/>
    <property type="match status" value="1"/>
</dbReference>
<dbReference type="AlphaFoldDB" id="A0A833VWQ6"/>
<dbReference type="PANTHER" id="PTHR21512">
    <property type="entry name" value="TRAFFICKING PROTEIN PARTICLE COMPLEX SUBUNIT 9"/>
    <property type="match status" value="1"/>
</dbReference>
<keyword evidence="8" id="KW-1185">Reference proteome</keyword>
<dbReference type="InterPro" id="IPR058563">
    <property type="entry name" value="Trs120_TRAPPC9_N"/>
</dbReference>
<feature type="domain" description="Trs120/TRAPPC9 first Ig-like" evidence="5">
    <location>
        <begin position="534"/>
        <end position="638"/>
    </location>
</feature>
<evidence type="ECO:0000259" key="3">
    <source>
        <dbReference type="Pfam" id="PF08626"/>
    </source>
</evidence>
<organism evidence="7 8">
    <name type="scientific">Carex littledalei</name>
    <dbReference type="NCBI Taxonomy" id="544730"/>
    <lineage>
        <taxon>Eukaryota</taxon>
        <taxon>Viridiplantae</taxon>
        <taxon>Streptophyta</taxon>
        <taxon>Embryophyta</taxon>
        <taxon>Tracheophyta</taxon>
        <taxon>Spermatophyta</taxon>
        <taxon>Magnoliopsida</taxon>
        <taxon>Liliopsida</taxon>
        <taxon>Poales</taxon>
        <taxon>Cyperaceae</taxon>
        <taxon>Cyperoideae</taxon>
        <taxon>Cariceae</taxon>
        <taxon>Carex</taxon>
        <taxon>Carex subgen. Euthyceras</taxon>
    </lineage>
</organism>
<evidence type="ECO:0000256" key="1">
    <source>
        <dbReference type="ARBA" id="ARBA00004555"/>
    </source>
</evidence>
<comment type="subcellular location">
    <subcellularLocation>
        <location evidence="1">Golgi apparatus</location>
    </subcellularLocation>
</comment>
<feature type="domain" description="Trs120/TRAPPC9 N-terminal" evidence="3">
    <location>
        <begin position="12"/>
        <end position="196"/>
    </location>
</feature>
<evidence type="ECO:0000259" key="6">
    <source>
        <dbReference type="Pfam" id="PF26283"/>
    </source>
</evidence>
<evidence type="ECO:0000259" key="5">
    <source>
        <dbReference type="Pfam" id="PF26254"/>
    </source>
</evidence>
<evidence type="ECO:0000259" key="4">
    <source>
        <dbReference type="Pfam" id="PF26251"/>
    </source>
</evidence>
<dbReference type="Pfam" id="PF26254">
    <property type="entry name" value="Ig_TRAPPC9-Trs120_1st"/>
    <property type="match status" value="1"/>
</dbReference>